<dbReference type="Proteomes" id="UP001146120">
    <property type="component" value="Unassembled WGS sequence"/>
</dbReference>
<reference evidence="3" key="1">
    <citation type="submission" date="2022-11" db="EMBL/GenBank/DDBJ databases">
        <authorList>
            <person name="Morgan W.R."/>
            <person name="Tartar A."/>
        </authorList>
    </citation>
    <scope>NUCLEOTIDE SEQUENCE</scope>
    <source>
        <strain evidence="3">ARSEF 373</strain>
    </source>
</reference>
<dbReference type="PANTHER" id="PTHR31569:SF4">
    <property type="entry name" value="SWIM-TYPE DOMAIN-CONTAINING PROTEIN"/>
    <property type="match status" value="1"/>
</dbReference>
<reference evidence="3" key="2">
    <citation type="journal article" date="2023" name="Microbiol Resour">
        <title>Decontamination and Annotation of the Draft Genome Sequence of the Oomycete Lagenidium giganteum ARSEF 373.</title>
        <authorList>
            <person name="Morgan W.R."/>
            <person name="Tartar A."/>
        </authorList>
    </citation>
    <scope>NUCLEOTIDE SEQUENCE</scope>
    <source>
        <strain evidence="3">ARSEF 373</strain>
    </source>
</reference>
<gene>
    <name evidence="3" type="ORF">N0F65_003304</name>
</gene>
<organism evidence="3 4">
    <name type="scientific">Lagenidium giganteum</name>
    <dbReference type="NCBI Taxonomy" id="4803"/>
    <lineage>
        <taxon>Eukaryota</taxon>
        <taxon>Sar</taxon>
        <taxon>Stramenopiles</taxon>
        <taxon>Oomycota</taxon>
        <taxon>Peronosporomycetes</taxon>
        <taxon>Pythiales</taxon>
        <taxon>Pythiaceae</taxon>
    </lineage>
</organism>
<dbReference type="PANTHER" id="PTHR31569">
    <property type="entry name" value="SWIM-TYPE DOMAIN-CONTAINING PROTEIN"/>
    <property type="match status" value="1"/>
</dbReference>
<evidence type="ECO:0000313" key="3">
    <source>
        <dbReference type="EMBL" id="DAZ97877.1"/>
    </source>
</evidence>
<name>A0AAV2YT74_9STRA</name>
<dbReference type="AlphaFoldDB" id="A0AAV2YT74"/>
<keyword evidence="1" id="KW-0862">Zinc</keyword>
<keyword evidence="4" id="KW-1185">Reference proteome</keyword>
<dbReference type="InterPro" id="IPR007527">
    <property type="entry name" value="Znf_SWIM"/>
</dbReference>
<dbReference type="PROSITE" id="PS50966">
    <property type="entry name" value="ZF_SWIM"/>
    <property type="match status" value="1"/>
</dbReference>
<protein>
    <recommendedName>
        <fullName evidence="2">SWIM-type domain-containing protein</fullName>
    </recommendedName>
</protein>
<accession>A0AAV2YT74</accession>
<dbReference type="EMBL" id="DAKRPA010000123">
    <property type="protein sequence ID" value="DAZ97877.1"/>
    <property type="molecule type" value="Genomic_DNA"/>
</dbReference>
<evidence type="ECO:0000313" key="4">
    <source>
        <dbReference type="Proteomes" id="UP001146120"/>
    </source>
</evidence>
<evidence type="ECO:0000259" key="2">
    <source>
        <dbReference type="PROSITE" id="PS50966"/>
    </source>
</evidence>
<keyword evidence="1" id="KW-0863">Zinc-finger</keyword>
<evidence type="ECO:0000256" key="1">
    <source>
        <dbReference type="PROSITE-ProRule" id="PRU00325"/>
    </source>
</evidence>
<proteinExistence type="predicted"/>
<dbReference type="InterPro" id="IPR052579">
    <property type="entry name" value="Zinc_finger_SWIM"/>
</dbReference>
<sequence>MFKPFVIISGERTPSGTKAEIFSQMCSAMPVARHYEIGKAKYGMTDWQKRNMRLAVKALVYAFSESEYKKKIGFMKSLLGSPDKIAIWFEYFYRNWDECRKKWCAYLRCTVPHLGNNTNNHLESSWHKLKSLVSKFKPFDECVVSILFWQKTREEAWKREIGKIDREINALAAIVSRYALDLVRAQYEFAMRTSTTYTYYPLIGPIWLILVLGTKEWICSCPFMMTRLLPCRHVLYIRRKEHPQEIILLSKVNDRWRSFHLDEEYDEDAEDTEEYEDSGFDTCPMVEALQLRELSANERFNRCEY</sequence>
<dbReference type="GO" id="GO:0008270">
    <property type="term" value="F:zinc ion binding"/>
    <property type="evidence" value="ECO:0007669"/>
    <property type="project" value="UniProtKB-KW"/>
</dbReference>
<comment type="caution">
    <text evidence="3">The sequence shown here is derived from an EMBL/GenBank/DDBJ whole genome shotgun (WGS) entry which is preliminary data.</text>
</comment>
<feature type="domain" description="SWIM-type" evidence="2">
    <location>
        <begin position="208"/>
        <end position="242"/>
    </location>
</feature>
<keyword evidence="1" id="KW-0479">Metal-binding</keyword>